<name>A0A8T2QP01_CERRI</name>
<evidence type="ECO:0000313" key="1">
    <source>
        <dbReference type="EMBL" id="KAH7285304.1"/>
    </source>
</evidence>
<reference evidence="1" key="1">
    <citation type="submission" date="2021-08" db="EMBL/GenBank/DDBJ databases">
        <title>WGS assembly of Ceratopteris richardii.</title>
        <authorList>
            <person name="Marchant D.B."/>
            <person name="Chen G."/>
            <person name="Jenkins J."/>
            <person name="Shu S."/>
            <person name="Leebens-Mack J."/>
            <person name="Grimwood J."/>
            <person name="Schmutz J."/>
            <person name="Soltis P."/>
            <person name="Soltis D."/>
            <person name="Chen Z.-H."/>
        </authorList>
    </citation>
    <scope>NUCLEOTIDE SEQUENCE</scope>
    <source>
        <strain evidence="1">Whitten #5841</strain>
        <tissue evidence="1">Leaf</tissue>
    </source>
</reference>
<gene>
    <name evidence="1" type="ORF">KP509_33G021500</name>
</gene>
<evidence type="ECO:0000313" key="2">
    <source>
        <dbReference type="Proteomes" id="UP000825935"/>
    </source>
</evidence>
<dbReference type="Proteomes" id="UP000825935">
    <property type="component" value="Chromosome 33"/>
</dbReference>
<sequence length="82" mass="9797">MSNWMKVYPKQVSRKEIFEQISTEDVYGASSKCKITPSWLMESAAAHYLKRRAGRSVGVFVHTKKMGSWFEKWKRWKQVRRK</sequence>
<keyword evidence="2" id="KW-1185">Reference proteome</keyword>
<comment type="caution">
    <text evidence="1">The sequence shown here is derived from an EMBL/GenBank/DDBJ whole genome shotgun (WGS) entry which is preliminary data.</text>
</comment>
<accession>A0A8T2QP01</accession>
<dbReference type="AlphaFoldDB" id="A0A8T2QP01"/>
<dbReference type="EMBL" id="CM035438">
    <property type="protein sequence ID" value="KAH7285304.1"/>
    <property type="molecule type" value="Genomic_DNA"/>
</dbReference>
<protein>
    <submittedName>
        <fullName evidence="1">Uncharacterized protein</fullName>
    </submittedName>
</protein>
<proteinExistence type="predicted"/>
<organism evidence="1 2">
    <name type="scientific">Ceratopteris richardii</name>
    <name type="common">Triangle waterfern</name>
    <dbReference type="NCBI Taxonomy" id="49495"/>
    <lineage>
        <taxon>Eukaryota</taxon>
        <taxon>Viridiplantae</taxon>
        <taxon>Streptophyta</taxon>
        <taxon>Embryophyta</taxon>
        <taxon>Tracheophyta</taxon>
        <taxon>Polypodiopsida</taxon>
        <taxon>Polypodiidae</taxon>
        <taxon>Polypodiales</taxon>
        <taxon>Pteridineae</taxon>
        <taxon>Pteridaceae</taxon>
        <taxon>Parkerioideae</taxon>
        <taxon>Ceratopteris</taxon>
    </lineage>
</organism>